<reference evidence="8" key="1">
    <citation type="submission" date="2023-04" db="EMBL/GenBank/DDBJ databases">
        <title>Chromosome-level genome of Chaenocephalus aceratus.</title>
        <authorList>
            <person name="Park H."/>
        </authorList>
    </citation>
    <scope>NUCLEOTIDE SEQUENCE</scope>
    <source>
        <strain evidence="8">DE</strain>
        <tissue evidence="8">Muscle</tissue>
    </source>
</reference>
<name>A0AAD9CPX5_DISEL</name>
<evidence type="ECO:0000256" key="2">
    <source>
        <dbReference type="ARBA" id="ARBA00022723"/>
    </source>
</evidence>
<accession>A0AAD9CPX5</accession>
<evidence type="ECO:0000259" key="7">
    <source>
        <dbReference type="Pfam" id="PF05699"/>
    </source>
</evidence>
<keyword evidence="4" id="KW-0862">Zinc</keyword>
<dbReference type="SUPFAM" id="SSF140996">
    <property type="entry name" value="Hermes dimerisation domain"/>
    <property type="match status" value="1"/>
</dbReference>
<keyword evidence="2" id="KW-0479">Metal-binding</keyword>
<dbReference type="Pfam" id="PF05699">
    <property type="entry name" value="Dimer_Tnp_hAT"/>
    <property type="match status" value="1"/>
</dbReference>
<organism evidence="8 9">
    <name type="scientific">Dissostichus eleginoides</name>
    <name type="common">Patagonian toothfish</name>
    <name type="synonym">Dissostichus amissus</name>
    <dbReference type="NCBI Taxonomy" id="100907"/>
    <lineage>
        <taxon>Eukaryota</taxon>
        <taxon>Metazoa</taxon>
        <taxon>Chordata</taxon>
        <taxon>Craniata</taxon>
        <taxon>Vertebrata</taxon>
        <taxon>Euteleostomi</taxon>
        <taxon>Actinopterygii</taxon>
        <taxon>Neopterygii</taxon>
        <taxon>Teleostei</taxon>
        <taxon>Neoteleostei</taxon>
        <taxon>Acanthomorphata</taxon>
        <taxon>Eupercaria</taxon>
        <taxon>Perciformes</taxon>
        <taxon>Notothenioidei</taxon>
        <taxon>Nototheniidae</taxon>
        <taxon>Dissostichus</taxon>
    </lineage>
</organism>
<dbReference type="AlphaFoldDB" id="A0AAD9CPX5"/>
<evidence type="ECO:0000256" key="1">
    <source>
        <dbReference type="ARBA" id="ARBA00004123"/>
    </source>
</evidence>
<gene>
    <name evidence="8" type="ORF">KUDE01_012134</name>
</gene>
<evidence type="ECO:0000313" key="9">
    <source>
        <dbReference type="Proteomes" id="UP001228049"/>
    </source>
</evidence>
<dbReference type="GO" id="GO:0008270">
    <property type="term" value="F:zinc ion binding"/>
    <property type="evidence" value="ECO:0007669"/>
    <property type="project" value="UniProtKB-KW"/>
</dbReference>
<dbReference type="InterPro" id="IPR008906">
    <property type="entry name" value="HATC_C_dom"/>
</dbReference>
<dbReference type="InterPro" id="IPR052035">
    <property type="entry name" value="ZnF_BED_domain_contain"/>
</dbReference>
<protein>
    <submittedName>
        <fullName evidence="8">Zinc finger BED domain containing protein 4</fullName>
    </submittedName>
</protein>
<dbReference type="SUPFAM" id="SSF53098">
    <property type="entry name" value="Ribonuclease H-like"/>
    <property type="match status" value="1"/>
</dbReference>
<dbReference type="PANTHER" id="PTHR46481:SF10">
    <property type="entry name" value="ZINC FINGER BED DOMAIN-CONTAINING PROTEIN 39"/>
    <property type="match status" value="1"/>
</dbReference>
<feature type="region of interest" description="Disordered" evidence="6">
    <location>
        <begin position="258"/>
        <end position="283"/>
    </location>
</feature>
<dbReference type="EMBL" id="JASDAP010000003">
    <property type="protein sequence ID" value="KAK1904951.1"/>
    <property type="molecule type" value="Genomic_DNA"/>
</dbReference>
<keyword evidence="5" id="KW-0539">Nucleus</keyword>
<evidence type="ECO:0000256" key="3">
    <source>
        <dbReference type="ARBA" id="ARBA00022771"/>
    </source>
</evidence>
<dbReference type="GO" id="GO:0005634">
    <property type="term" value="C:nucleus"/>
    <property type="evidence" value="ECO:0007669"/>
    <property type="project" value="UniProtKB-SubCell"/>
</dbReference>
<keyword evidence="3" id="KW-0863">Zinc-finger</keyword>
<dbReference type="Gene3D" id="1.10.10.1070">
    <property type="entry name" value="Zinc finger, BED domain-containing"/>
    <property type="match status" value="1"/>
</dbReference>
<dbReference type="GO" id="GO:0046983">
    <property type="term" value="F:protein dimerization activity"/>
    <property type="evidence" value="ECO:0007669"/>
    <property type="project" value="InterPro"/>
</dbReference>
<dbReference type="InterPro" id="IPR012337">
    <property type="entry name" value="RNaseH-like_sf"/>
</dbReference>
<comment type="caution">
    <text evidence="8">The sequence shown here is derived from an EMBL/GenBank/DDBJ whole genome shotgun (WGS) entry which is preliminary data.</text>
</comment>
<evidence type="ECO:0000256" key="5">
    <source>
        <dbReference type="ARBA" id="ARBA00023242"/>
    </source>
</evidence>
<comment type="subcellular location">
    <subcellularLocation>
        <location evidence="1">Nucleus</location>
    </subcellularLocation>
</comment>
<dbReference type="PANTHER" id="PTHR46481">
    <property type="entry name" value="ZINC FINGER BED DOMAIN-CONTAINING PROTEIN 4"/>
    <property type="match status" value="1"/>
</dbReference>
<feature type="domain" description="HAT C-terminal dimerisation" evidence="7">
    <location>
        <begin position="312"/>
        <end position="364"/>
    </location>
</feature>
<evidence type="ECO:0000256" key="6">
    <source>
        <dbReference type="SAM" id="MobiDB-lite"/>
    </source>
</evidence>
<keyword evidence="9" id="KW-1185">Reference proteome</keyword>
<sequence>MTSAKQKSVDEELAKMIASDFQPFSIVEDKGFKTFVKALNPTYFLPSRKTVSQTIIPKLFNAEHAFWQDRWTHHPCLAHTINLMVKDALRVVKPTVDKVKVIVKFFHKSTVATEKLKSTQRQMGMPELRPKQECATRWNSTFYMLKRILESKDAIISTLAVINTRCDTLSQEEWETVKEVCTVLDPFEEVTVEMSAERYVTASKMLPLCKGLQWKYNTVLSETIALDPRFKKLAFSDNRALDDHEALQRITAAAARCNPSSLSAPPPEGQEEEVGSGGGSQEPQASAVWRLFDERATGDTATRNPTADAILEVRSYLDEPLIQRAEEDPLNWWKAKASSYPCLAKVMVGRLCIVPTSVPSESLLQNWPNNHGEEKSDKPIQAEKSGVFECQPALRTF</sequence>
<proteinExistence type="predicted"/>
<evidence type="ECO:0000256" key="4">
    <source>
        <dbReference type="ARBA" id="ARBA00022833"/>
    </source>
</evidence>
<evidence type="ECO:0000313" key="8">
    <source>
        <dbReference type="EMBL" id="KAK1904951.1"/>
    </source>
</evidence>
<dbReference type="Proteomes" id="UP001228049">
    <property type="component" value="Unassembled WGS sequence"/>
</dbReference>